<dbReference type="RefSeq" id="WP_064628099.1">
    <property type="nucleotide sequence ID" value="NZ_LQYE01000001.1"/>
</dbReference>
<sequence>MSDATQLAPAAATTSPFLIEHVVNGEDTETLVNDELVVSSWPSLNQPDDGDQIYVAPVAWGFTPGFLVTDEAAARQARTAIARIYIAALRELGNA</sequence>
<dbReference type="AlphaFoldDB" id="A0A179VH29"/>
<gene>
    <name evidence="1" type="ORF">AWB85_06775</name>
</gene>
<reference evidence="1 2" key="1">
    <citation type="submission" date="2016-01" db="EMBL/GenBank/DDBJ databases">
        <title>Mycobacterium immunogenum strain CD11_6 genome sequencing and assembly.</title>
        <authorList>
            <person name="Kaur G."/>
            <person name="Nair G.R."/>
            <person name="Mayilraj S."/>
        </authorList>
    </citation>
    <scope>NUCLEOTIDE SEQUENCE [LARGE SCALE GENOMIC DNA]</scope>
    <source>
        <strain evidence="1 2">CD11-6</strain>
    </source>
</reference>
<comment type="caution">
    <text evidence="1">The sequence shown here is derived from an EMBL/GenBank/DDBJ whole genome shotgun (WGS) entry which is preliminary data.</text>
</comment>
<dbReference type="EMBL" id="LQYE01000001">
    <property type="protein sequence ID" value="OAT70967.1"/>
    <property type="molecule type" value="Genomic_DNA"/>
</dbReference>
<proteinExistence type="predicted"/>
<organism evidence="1 2">
    <name type="scientific">Mycobacteroides immunogenum</name>
    <dbReference type="NCBI Taxonomy" id="83262"/>
    <lineage>
        <taxon>Bacteria</taxon>
        <taxon>Bacillati</taxon>
        <taxon>Actinomycetota</taxon>
        <taxon>Actinomycetes</taxon>
        <taxon>Mycobacteriales</taxon>
        <taxon>Mycobacteriaceae</taxon>
        <taxon>Mycobacteroides</taxon>
    </lineage>
</organism>
<name>A0A179VH29_9MYCO</name>
<accession>A0A179VH29</accession>
<evidence type="ECO:0000313" key="1">
    <source>
        <dbReference type="EMBL" id="OAT70967.1"/>
    </source>
</evidence>
<dbReference type="Proteomes" id="UP000186919">
    <property type="component" value="Unassembled WGS sequence"/>
</dbReference>
<protein>
    <submittedName>
        <fullName evidence="1">Uncharacterized protein</fullName>
    </submittedName>
</protein>
<evidence type="ECO:0000313" key="2">
    <source>
        <dbReference type="Proteomes" id="UP000186919"/>
    </source>
</evidence>